<evidence type="ECO:0000313" key="3">
    <source>
        <dbReference type="Proteomes" id="UP000232003"/>
    </source>
</evidence>
<accession>A0A2K8SH00</accession>
<evidence type="ECO:0000256" key="1">
    <source>
        <dbReference type="SAM" id="MobiDB-lite"/>
    </source>
</evidence>
<dbReference type="EMBL" id="CP024785">
    <property type="protein sequence ID" value="AUB34744.1"/>
    <property type="molecule type" value="Genomic_DNA"/>
</dbReference>
<feature type="compositionally biased region" description="Polar residues" evidence="1">
    <location>
        <begin position="30"/>
        <end position="41"/>
    </location>
</feature>
<dbReference type="Proteomes" id="UP000232003">
    <property type="component" value="Chromosome"/>
</dbReference>
<sequence>MVEAGGEEKQGERELLNNKPLSSPAYPNRIATTSTLSTQKC</sequence>
<feature type="compositionally biased region" description="Basic and acidic residues" evidence="1">
    <location>
        <begin position="1"/>
        <end position="16"/>
    </location>
</feature>
<dbReference type="KEGG" id="nfl:COO91_00573"/>
<feature type="region of interest" description="Disordered" evidence="1">
    <location>
        <begin position="1"/>
        <end position="41"/>
    </location>
</feature>
<dbReference type="AlphaFoldDB" id="A0A2K8SH00"/>
<name>A0A2K8SH00_9NOSO</name>
<keyword evidence="3" id="KW-1185">Reference proteome</keyword>
<gene>
    <name evidence="2" type="ORF">COO91_00573</name>
</gene>
<proteinExistence type="predicted"/>
<reference evidence="2 3" key="1">
    <citation type="submission" date="2017-11" db="EMBL/GenBank/DDBJ databases">
        <title>Complete genome of a free-living desiccation-tolerant cyanobacterium and its photosynthetic adaptation to extreme terrestrial habitat.</title>
        <authorList>
            <person name="Shang J."/>
        </authorList>
    </citation>
    <scope>NUCLEOTIDE SEQUENCE [LARGE SCALE GENOMIC DNA]</scope>
    <source>
        <strain evidence="2 3">CCNUN1</strain>
    </source>
</reference>
<evidence type="ECO:0000313" key="2">
    <source>
        <dbReference type="EMBL" id="AUB34744.1"/>
    </source>
</evidence>
<organism evidence="2 3">
    <name type="scientific">Nostoc flagelliforme CCNUN1</name>
    <dbReference type="NCBI Taxonomy" id="2038116"/>
    <lineage>
        <taxon>Bacteria</taxon>
        <taxon>Bacillati</taxon>
        <taxon>Cyanobacteriota</taxon>
        <taxon>Cyanophyceae</taxon>
        <taxon>Nostocales</taxon>
        <taxon>Nostocaceae</taxon>
        <taxon>Nostoc</taxon>
    </lineage>
</organism>
<protein>
    <submittedName>
        <fullName evidence="2">Uncharacterized protein</fullName>
    </submittedName>
</protein>